<dbReference type="Proteomes" id="UP000799118">
    <property type="component" value="Unassembled WGS sequence"/>
</dbReference>
<name>A0A6A4HDA7_9AGAR</name>
<organism evidence="1 2">
    <name type="scientific">Gymnopus androsaceus JB14</name>
    <dbReference type="NCBI Taxonomy" id="1447944"/>
    <lineage>
        <taxon>Eukaryota</taxon>
        <taxon>Fungi</taxon>
        <taxon>Dikarya</taxon>
        <taxon>Basidiomycota</taxon>
        <taxon>Agaricomycotina</taxon>
        <taxon>Agaricomycetes</taxon>
        <taxon>Agaricomycetidae</taxon>
        <taxon>Agaricales</taxon>
        <taxon>Marasmiineae</taxon>
        <taxon>Omphalotaceae</taxon>
        <taxon>Gymnopus</taxon>
    </lineage>
</organism>
<protein>
    <submittedName>
        <fullName evidence="1">Uncharacterized protein</fullName>
    </submittedName>
</protein>
<sequence length="61" mass="6765">QSNPLHQGSRNRASKTMTVPARLAFHEAHAALQPILAGIQTVEDLDDLVHCLNDIWYVPCT</sequence>
<proteinExistence type="predicted"/>
<accession>A0A6A4HDA7</accession>
<gene>
    <name evidence="1" type="ORF">BT96DRAFT_826005</name>
</gene>
<dbReference type="OrthoDB" id="3018493at2759"/>
<evidence type="ECO:0000313" key="2">
    <source>
        <dbReference type="Proteomes" id="UP000799118"/>
    </source>
</evidence>
<reference evidence="1" key="1">
    <citation type="journal article" date="2019" name="Environ. Microbiol.">
        <title>Fungal ecological strategies reflected in gene transcription - a case study of two litter decomposers.</title>
        <authorList>
            <person name="Barbi F."/>
            <person name="Kohler A."/>
            <person name="Barry K."/>
            <person name="Baskaran P."/>
            <person name="Daum C."/>
            <person name="Fauchery L."/>
            <person name="Ihrmark K."/>
            <person name="Kuo A."/>
            <person name="LaButti K."/>
            <person name="Lipzen A."/>
            <person name="Morin E."/>
            <person name="Grigoriev I.V."/>
            <person name="Henrissat B."/>
            <person name="Lindahl B."/>
            <person name="Martin F."/>
        </authorList>
    </citation>
    <scope>NUCLEOTIDE SEQUENCE</scope>
    <source>
        <strain evidence="1">JB14</strain>
    </source>
</reference>
<evidence type="ECO:0000313" key="1">
    <source>
        <dbReference type="EMBL" id="KAE9395628.1"/>
    </source>
</evidence>
<keyword evidence="2" id="KW-1185">Reference proteome</keyword>
<dbReference type="EMBL" id="ML769528">
    <property type="protein sequence ID" value="KAE9395628.1"/>
    <property type="molecule type" value="Genomic_DNA"/>
</dbReference>
<feature type="non-terminal residue" evidence="1">
    <location>
        <position position="1"/>
    </location>
</feature>
<dbReference type="AlphaFoldDB" id="A0A6A4HDA7"/>